<evidence type="ECO:0000259" key="1">
    <source>
        <dbReference type="PROSITE" id="PS50011"/>
    </source>
</evidence>
<dbReference type="EMBL" id="LLXL01007149">
    <property type="protein sequence ID" value="PKK55643.1"/>
    <property type="molecule type" value="Genomic_DNA"/>
</dbReference>
<comment type="caution">
    <text evidence="2">The sequence shown here is derived from an EMBL/GenBank/DDBJ whole genome shotgun (WGS) entry which is preliminary data.</text>
</comment>
<dbReference type="AlphaFoldDB" id="A0A2N1M212"/>
<evidence type="ECO:0000313" key="2">
    <source>
        <dbReference type="EMBL" id="PKK55643.1"/>
    </source>
</evidence>
<evidence type="ECO:0000313" key="3">
    <source>
        <dbReference type="Proteomes" id="UP000233469"/>
    </source>
</evidence>
<sequence length="54" mass="6332">MLCLLHHEEIHSKNILVHQGSTIKLTDLDYQRGLNDRHYSKLFGIISYVNPKNK</sequence>
<dbReference type="GO" id="GO:0004672">
    <property type="term" value="F:protein kinase activity"/>
    <property type="evidence" value="ECO:0007669"/>
    <property type="project" value="InterPro"/>
</dbReference>
<gene>
    <name evidence="2" type="ORF">RhiirC2_801873</name>
</gene>
<name>A0A2N1M212_9GLOM</name>
<dbReference type="Proteomes" id="UP000233469">
    <property type="component" value="Unassembled WGS sequence"/>
</dbReference>
<accession>A0A2N1M212</accession>
<organism evidence="2 3">
    <name type="scientific">Rhizophagus irregularis</name>
    <dbReference type="NCBI Taxonomy" id="588596"/>
    <lineage>
        <taxon>Eukaryota</taxon>
        <taxon>Fungi</taxon>
        <taxon>Fungi incertae sedis</taxon>
        <taxon>Mucoromycota</taxon>
        <taxon>Glomeromycotina</taxon>
        <taxon>Glomeromycetes</taxon>
        <taxon>Glomerales</taxon>
        <taxon>Glomeraceae</taxon>
        <taxon>Rhizophagus</taxon>
    </lineage>
</organism>
<reference evidence="2 3" key="1">
    <citation type="submission" date="2016-04" db="EMBL/GenBank/DDBJ databases">
        <title>Genome analyses suggest a sexual origin of heterokaryosis in a supposedly ancient asexual fungus.</title>
        <authorList>
            <person name="Ropars J."/>
            <person name="Sedzielewska K."/>
            <person name="Noel J."/>
            <person name="Charron P."/>
            <person name="Farinelli L."/>
            <person name="Marton T."/>
            <person name="Kruger M."/>
            <person name="Pelin A."/>
            <person name="Brachmann A."/>
            <person name="Corradi N."/>
        </authorList>
    </citation>
    <scope>NUCLEOTIDE SEQUENCE [LARGE SCALE GENOMIC DNA]</scope>
    <source>
        <strain evidence="2 3">C2</strain>
    </source>
</reference>
<protein>
    <recommendedName>
        <fullName evidence="1">Protein kinase domain-containing protein</fullName>
    </recommendedName>
</protein>
<reference evidence="2 3" key="2">
    <citation type="submission" date="2017-10" db="EMBL/GenBank/DDBJ databases">
        <title>Extensive intraspecific genome diversity in a model arbuscular mycorrhizal fungus.</title>
        <authorList>
            <person name="Chen E.C.H."/>
            <person name="Morin E."/>
            <person name="Baudet D."/>
            <person name="Noel J."/>
            <person name="Ndikumana S."/>
            <person name="Charron P."/>
            <person name="St-Onge C."/>
            <person name="Giorgi J."/>
            <person name="Grigoriev I.V."/>
            <person name="Roux C."/>
            <person name="Martin F.M."/>
            <person name="Corradi N."/>
        </authorList>
    </citation>
    <scope>NUCLEOTIDE SEQUENCE [LARGE SCALE GENOMIC DNA]</scope>
    <source>
        <strain evidence="2 3">C2</strain>
    </source>
</reference>
<dbReference type="GO" id="GO:0005524">
    <property type="term" value="F:ATP binding"/>
    <property type="evidence" value="ECO:0007669"/>
    <property type="project" value="InterPro"/>
</dbReference>
<feature type="domain" description="Protein kinase" evidence="1">
    <location>
        <begin position="1"/>
        <end position="54"/>
    </location>
</feature>
<dbReference type="InterPro" id="IPR000719">
    <property type="entry name" value="Prot_kinase_dom"/>
</dbReference>
<proteinExistence type="predicted"/>
<dbReference type="PROSITE" id="PS50011">
    <property type="entry name" value="PROTEIN_KINASE_DOM"/>
    <property type="match status" value="1"/>
</dbReference>